<dbReference type="PROSITE" id="PS50222">
    <property type="entry name" value="EF_HAND_2"/>
    <property type="match status" value="1"/>
</dbReference>
<evidence type="ECO:0000259" key="2">
    <source>
        <dbReference type="PROSITE" id="PS50222"/>
    </source>
</evidence>
<dbReference type="GO" id="GO:0005509">
    <property type="term" value="F:calcium ion binding"/>
    <property type="evidence" value="ECO:0007669"/>
    <property type="project" value="InterPro"/>
</dbReference>
<protein>
    <recommendedName>
        <fullName evidence="2">EF-hand domain-containing protein</fullName>
    </recommendedName>
</protein>
<evidence type="ECO:0000313" key="4">
    <source>
        <dbReference type="EMBL" id="CAF3666733.1"/>
    </source>
</evidence>
<feature type="domain" description="EF-hand" evidence="2">
    <location>
        <begin position="10"/>
        <end position="42"/>
    </location>
</feature>
<dbReference type="SUPFAM" id="SSF47473">
    <property type="entry name" value="EF-hand"/>
    <property type="match status" value="1"/>
</dbReference>
<dbReference type="FunFam" id="1.10.238.10:FF:000003">
    <property type="entry name" value="Calmodulin A"/>
    <property type="match status" value="1"/>
</dbReference>
<dbReference type="EMBL" id="CAJOBC010001249">
    <property type="protein sequence ID" value="CAF3666733.1"/>
    <property type="molecule type" value="Genomic_DNA"/>
</dbReference>
<dbReference type="Proteomes" id="UP000681722">
    <property type="component" value="Unassembled WGS sequence"/>
</dbReference>
<accession>A0A813Y872</accession>
<keyword evidence="5" id="KW-1185">Reference proteome</keyword>
<sequence length="42" mass="4776">HVMTNLGEQFSDTEVDEILREIDTTGNGIIRYEELVKIVIGK</sequence>
<dbReference type="InterPro" id="IPR011992">
    <property type="entry name" value="EF-hand-dom_pair"/>
</dbReference>
<feature type="non-terminal residue" evidence="3">
    <location>
        <position position="1"/>
    </location>
</feature>
<dbReference type="InterPro" id="IPR002048">
    <property type="entry name" value="EF_hand_dom"/>
</dbReference>
<dbReference type="Gene3D" id="1.10.238.10">
    <property type="entry name" value="EF-hand"/>
    <property type="match status" value="1"/>
</dbReference>
<dbReference type="OrthoDB" id="26525at2759"/>
<proteinExistence type="predicted"/>
<evidence type="ECO:0000313" key="5">
    <source>
        <dbReference type="Proteomes" id="UP000663829"/>
    </source>
</evidence>
<comment type="caution">
    <text evidence="3">The sequence shown here is derived from an EMBL/GenBank/DDBJ whole genome shotgun (WGS) entry which is preliminary data.</text>
</comment>
<dbReference type="Pfam" id="PF13499">
    <property type="entry name" value="EF-hand_7"/>
    <property type="match status" value="1"/>
</dbReference>
<evidence type="ECO:0000313" key="3">
    <source>
        <dbReference type="EMBL" id="CAF0880431.1"/>
    </source>
</evidence>
<organism evidence="3 5">
    <name type="scientific">Didymodactylos carnosus</name>
    <dbReference type="NCBI Taxonomy" id="1234261"/>
    <lineage>
        <taxon>Eukaryota</taxon>
        <taxon>Metazoa</taxon>
        <taxon>Spiralia</taxon>
        <taxon>Gnathifera</taxon>
        <taxon>Rotifera</taxon>
        <taxon>Eurotatoria</taxon>
        <taxon>Bdelloidea</taxon>
        <taxon>Philodinida</taxon>
        <taxon>Philodinidae</taxon>
        <taxon>Didymodactylos</taxon>
    </lineage>
</organism>
<evidence type="ECO:0000256" key="1">
    <source>
        <dbReference type="ARBA" id="ARBA00022737"/>
    </source>
</evidence>
<reference evidence="3" key="1">
    <citation type="submission" date="2021-02" db="EMBL/GenBank/DDBJ databases">
        <authorList>
            <person name="Nowell W R."/>
        </authorList>
    </citation>
    <scope>NUCLEOTIDE SEQUENCE</scope>
</reference>
<dbReference type="EMBL" id="CAJNOQ010001249">
    <property type="protein sequence ID" value="CAF0880431.1"/>
    <property type="molecule type" value="Genomic_DNA"/>
</dbReference>
<keyword evidence="1" id="KW-0677">Repeat</keyword>
<dbReference type="AlphaFoldDB" id="A0A813Y872"/>
<dbReference type="Proteomes" id="UP000663829">
    <property type="component" value="Unassembled WGS sequence"/>
</dbReference>
<name>A0A813Y872_9BILA</name>
<gene>
    <name evidence="3" type="ORF">GPM918_LOCUS7581</name>
    <name evidence="4" type="ORF">SRO942_LOCUS7581</name>
</gene>